<feature type="region of interest" description="Disordered" evidence="1">
    <location>
        <begin position="942"/>
        <end position="972"/>
    </location>
</feature>
<dbReference type="EMBL" id="LN714485">
    <property type="protein sequence ID" value="CEL69467.1"/>
    <property type="molecule type" value="Genomic_DNA"/>
</dbReference>
<feature type="region of interest" description="Disordered" evidence="1">
    <location>
        <begin position="2939"/>
        <end position="2974"/>
    </location>
</feature>
<name>F0VKZ8_NEOCL</name>
<feature type="compositionally biased region" description="Low complexity" evidence="1">
    <location>
        <begin position="942"/>
        <end position="962"/>
    </location>
</feature>
<feature type="region of interest" description="Disordered" evidence="1">
    <location>
        <begin position="370"/>
        <end position="400"/>
    </location>
</feature>
<sequence>MTSPLSPSSLSPAAPASPCSAWPSPFLLPPPLPVASPPPSSSSLRGWLRRTFSPVILVGGTERAKREVAALTGLSLASLFQPFNGNAIAVRKVAATLRAAASASACDPPSGASASCGFCPDIQHTEQDEEFIRREGYHPVHVHQLGLVGASQPAASAKATGASLVYEGPDVPPLNLRLNVSSPFLSTNASSSQTNSTAVAAPPGPSGSAARGRDAGPGRSTPSSVSSTAPSTASVSALASSLSLPFSSAGTPERAAGGEAGGASVSGAGSGAKKASISPDFAVRFLDLEEAELPSEFSADTLATRVLSQSPPSLAELSTFAAAASPALASSGRLGAPGGVGPSGSKRPTAVEAARTSAVRASAASPFISDVEGASRGPRVREKPARQKGPSAGAEGEDAYAQACSQPISSTTGLRGVDLPWYNDWEGVVFDGLRFSEHETLCQPVGLVLVASSRDADPVAAFEELLQTKNLPSLCGKYVFDPNPVRALVILDIHSDAFEAKADLSTALKLSKQAAPASATSVSSLSSPLSSSAFSLSSSQQGTEPRVGEGDDKAGATDTERRREGKQSARAGGEDDEGVEEKQSGRDSEDPAEDGRNERLLEQLCAAFPPANCHLLTIGRKTNVQSHWQLLPSIRYLYAQHLSVSFSSSLSGNLFPTFLSPATGQSPPASLSPSTISSLWPSAFAPGSASSPFASPPGYGVSEIRSLIGSDVPLPVASRLPCSASGGSLHRASFGSVPSPSSPGGHASTERGPVPSPLPAAHPASEAPPASLADSARELYAHCSTLCCLDTSFCVGLSWSDLHSLSAFTQHFINTGILPWMERKARQLDGSIASNRKGFRNQLRYLWRKPRGTGASSASGAHASGVAPAPPPAGGGAGGAPSGNQGEGGSASFSPFASAFPSSASSVVANVAEQAGGAAEALLSAVGGAFLGESGSFAQTYSSSKSSKSASSGSSGDAPGSPRKNGVQQPQHQVVQSAYQLHAIEWQYRLLGDLQLFFGMHEAALQSFRSCAADFKQDKRWKQLGGAYEMSAICLHLSGAARREVEGCIEQAYSAYVKASAGRLALRCVLLGTRLTMDLVGMLPLPFSPPFAPFLALKQQCASPAVLASVDAAVEAARRLLAANAELPAVDARSRPSLSLPARSGSEAGSSDGGARGEARSPTGADRGETRREARDETRDLEAAMAAAFAQSQAVRSAMLLEQAALCFEQAGVLHRRKRNFQLVMAGHTYYKAGFKRLALRCYTSVVSHYEWSGWQHVSQHLRFIMARQTFSLHLLFDAAFHFAALLNAVSSLQQVRQIVSDQPPVSSFASLCAALGPLLLPAGRGEAISLEREDDDRNGNTCLSVGQSTYGLPVIPASRESHYIREFLFVCRVILERQRQQAEQQSRRQTPARAPGPSSAFSRSASDTHEAAGVLGHGSLLNGRKEEAGAMLSRKGSAVSSDWSSAGPAVSTTLDSVRHSVPSRSAKSTGGGKEGPSNLTALSSLTLPVDLRVPYVECRNRQGVFRDGICVRLPGDASLPLERRLPLGSSASVLGSPGLGASDSLSSLCDSAGSASSLLSPVTFSSPSSSLPGFCELGEILEAAGRPARRAPLDAQVRVELECQERLSDGYLALRWHQWRQHASSASPDSDPLSSAGESGERGDEMGHRTREEMETEEPAQRNAEDASAAPVTGQRQSLALSSARGGNGKQAGDGEEQAHVEGDDPWIRHEVLVTPCPVSLPASPSAVTHASRRRSAVGQPVAVLLRLVNPLQLRIQCRHLHLYGSVHPASPTPTGREEEAGRLTGEGRKTRTVEFPSIPSVSLEPRESTLLTLLAIPRVPGRLVVRGLSLELFGFIRLLEPFCLHGSLRPEARFNMRHCHVPSDDISVAAPPHGQRAFEDPPDGLHEHAWRSGAPAPSQLPGLSLPQNAALSQEGLEGYLDEFGGSGGGLLDADGKPRADVPIHYLLQTENYKLLSTGIPGQFRSRAVEMHEPDYRLEVEVDELLPVLSTLFLGWPLSPIRRPGETEDEDEQAVSSRGSQDAVSALLASRHLPVLAEPEAPDRASLASPPLAGPQVKDSCAPAPGVSSRASPSRVLRRQLYMGEEAGAYLVLSSSSSTQALDSLSLAVTPSDLVRVVDAILVYPVEKSGSAPALGSLPGTETAGDRVGCAASFETSRQSPYAFERLQILENVTEELEKTRPGGGAGGGREEEKAKKIQVVRFARQRPFCPSGDPHRDEQRTPSLSASKKANILLPPGGVIQLSLALCGKVPGIHRVRFCVKAVGCPLDSEAQGDGKEAETNREDSGTSADLSDSPTNARRTLWRAVEKVLAVTHSLRLTVEPRLSWQRPRRHLLHCRIRNLTRQTFCIEDLSALLPSSVLSDSPSAGASHTRLDRLAVPLVPFVAEGGGAAPPAAVVRPYETLELLCAPWRGRDPKASTARGDDLLEAAARSSVGLLVRLRWRLHFSPALASSRSACAGEALAGDRPLSPSRALAGPRASGDSSPFRAHDRLPNLATSPSGYLLSERPVCLAPRISSLPLRLTIETDPAGSGALPSSDRRLLAFSQREAGCLVPIRFCLANVSSTLLLGVELFADISGAGRSAPLRLSPGDVAVAPALFYSPLEEEEDRHAAFFCASFFCEGDEGAKGARAWGGDDADRFSALPRAPSRERETGRERQDDGISDEADRFPRSPGDSLDLCRGRGALVSMPLCFSTAGDAQPPGRASVPSGASPHREGYNTPGFPSASGESSAGAEPDYTGPSTRPAAFFFPSPSALAARRRELFGGAGRLMAPGLRHTHERERCFASLSTSSQGKDRGGAGSQLWREKPLPVLGSRRPSSLAYLETLFSLPLAVPESVAPSSAASRTDAGPLLEGRSPSLASPPVFQRRVLASLLRRALIVNPQSCPLPVVHPTVQADAFRGGPLALAFGASWSRDETLESPEDSFSLASLASTSDSALSSQDRSRYSNSRAPPPPLHARLGPGPSSLDAGSGGAASAALAGLWGAHVATGFAASSVAGSTSATSQRTPGNSAGGIGSFLGSHTQVFHRGSASSAGSGRAGEEERRKLPVPEEALAAFLSDVSTSLSSGVVVGGTPYSDTVEFPGTDVKDVDLPAAFSAADSLCFDSEEGATNQDRPGAPQLPVIDLTDVSASAEASGPCEVLPRLASRHQVAVASALTNRDSAALGNAPVASHRGGRADVHGDQVLGGAMAENPQNSVPSLPLLPPSSLAASLSPVGTAHGQPLGAPACFNGFYWLGKRTQQLGVVGPGEKVEATLFAFFPSPGVFNVNKVRFRVSILGHVEAEKSTGDGSDAEAKERPQPEQRAREEQRREGGAGDGSPSAAAGGRTVIHLDPSLHNVPQLLDEKRLEIEENQWESELVDRFAGRKAVVGFPFECLVHVQPAATL</sequence>
<feature type="region of interest" description="Disordered" evidence="1">
    <location>
        <begin position="1382"/>
        <end position="1409"/>
    </location>
</feature>
<feature type="region of interest" description="Disordered" evidence="1">
    <location>
        <begin position="1874"/>
        <end position="1907"/>
    </location>
</feature>
<dbReference type="OrthoDB" id="437922at2759"/>
<feature type="compositionally biased region" description="Low complexity" evidence="1">
    <location>
        <begin position="220"/>
        <end position="230"/>
    </location>
</feature>
<feature type="region of interest" description="Disordered" evidence="1">
    <location>
        <begin position="1439"/>
        <end position="1480"/>
    </location>
</feature>
<keyword evidence="4" id="KW-1185">Reference proteome</keyword>
<feature type="compositionally biased region" description="Basic and acidic residues" evidence="1">
    <location>
        <begin position="580"/>
        <end position="596"/>
    </location>
</feature>
<proteinExistence type="predicted"/>
<feature type="region of interest" description="Disordered" evidence="1">
    <location>
        <begin position="1134"/>
        <end position="1177"/>
    </location>
</feature>
<gene>
    <name evidence="3" type="ORF">BN1204_051760</name>
    <name evidence="2" type="ORF">NCLIV_051760</name>
</gene>
<feature type="compositionally biased region" description="Low complexity" evidence="1">
    <location>
        <begin position="854"/>
        <end position="867"/>
    </location>
</feature>
<feature type="compositionally biased region" description="Low complexity" evidence="1">
    <location>
        <begin position="262"/>
        <end position="272"/>
    </location>
</feature>
<feature type="region of interest" description="Disordered" evidence="1">
    <location>
        <begin position="334"/>
        <end position="356"/>
    </location>
</feature>
<reference evidence="2" key="2">
    <citation type="submission" date="2011-03" db="EMBL/GenBank/DDBJ databases">
        <title>Comparative genomics and transcriptomics of Neospora caninum and Toxoplasma gondii.</title>
        <authorList>
            <person name="Reid A.J."/>
            <person name="Sohal A."/>
            <person name="Harris D."/>
            <person name="Quail M."/>
            <person name="Sanders M."/>
            <person name="Berriman M."/>
            <person name="Wastling J.M."/>
            <person name="Pain A."/>
        </authorList>
    </citation>
    <scope>NUCLEOTIDE SEQUENCE</scope>
    <source>
        <strain evidence="2">Liverpool</strain>
    </source>
</reference>
<evidence type="ECO:0008006" key="5">
    <source>
        <dbReference type="Google" id="ProtNLM"/>
    </source>
</evidence>
<feature type="region of interest" description="Disordered" evidence="1">
    <location>
        <begin position="854"/>
        <end position="893"/>
    </location>
</feature>
<evidence type="ECO:0000313" key="3">
    <source>
        <dbReference type="EMBL" id="CEL69467.1"/>
    </source>
</evidence>
<dbReference type="GeneID" id="13446454"/>
<feature type="region of interest" description="Disordered" evidence="1">
    <location>
        <begin position="731"/>
        <end position="769"/>
    </location>
</feature>
<feature type="compositionally biased region" description="Basic and acidic residues" evidence="1">
    <location>
        <begin position="2275"/>
        <end position="2287"/>
    </location>
</feature>
<evidence type="ECO:0000256" key="1">
    <source>
        <dbReference type="SAM" id="MobiDB-lite"/>
    </source>
</evidence>
<feature type="compositionally biased region" description="Low complexity" evidence="1">
    <location>
        <begin position="2723"/>
        <end position="2738"/>
    </location>
</feature>
<evidence type="ECO:0000313" key="4">
    <source>
        <dbReference type="Proteomes" id="UP000007494"/>
    </source>
</evidence>
<feature type="compositionally biased region" description="Basic and acidic residues" evidence="1">
    <location>
        <begin position="1698"/>
        <end position="1707"/>
    </location>
</feature>
<dbReference type="InParanoid" id="F0VKZ8"/>
<feature type="compositionally biased region" description="Gly residues" evidence="1">
    <location>
        <begin position="874"/>
        <end position="889"/>
    </location>
</feature>
<accession>F0VKZ8</accession>
<organism evidence="2 4">
    <name type="scientific">Neospora caninum (strain Liverpool)</name>
    <dbReference type="NCBI Taxonomy" id="572307"/>
    <lineage>
        <taxon>Eukaryota</taxon>
        <taxon>Sar</taxon>
        <taxon>Alveolata</taxon>
        <taxon>Apicomplexa</taxon>
        <taxon>Conoidasida</taxon>
        <taxon>Coccidia</taxon>
        <taxon>Eucoccidiorida</taxon>
        <taxon>Eimeriorina</taxon>
        <taxon>Sarcocystidae</taxon>
        <taxon>Neospora</taxon>
    </lineage>
</organism>
<feature type="compositionally biased region" description="Basic and acidic residues" evidence="1">
    <location>
        <begin position="3287"/>
        <end position="3317"/>
    </location>
</feature>
<feature type="compositionally biased region" description="Basic and acidic residues" evidence="1">
    <location>
        <begin position="2649"/>
        <end position="2672"/>
    </location>
</feature>
<feature type="compositionally biased region" description="Basic and acidic residues" evidence="1">
    <location>
        <begin position="1166"/>
        <end position="1177"/>
    </location>
</feature>
<feature type="compositionally biased region" description="Polar residues" evidence="1">
    <location>
        <begin position="2288"/>
        <end position="2299"/>
    </location>
</feature>
<feature type="region of interest" description="Disordered" evidence="1">
    <location>
        <begin position="247"/>
        <end position="272"/>
    </location>
</feature>
<dbReference type="OMA" id="LPWMERK"/>
<dbReference type="VEuPathDB" id="ToxoDB:NCLIV_051760"/>
<feature type="region of interest" description="Disordered" evidence="1">
    <location>
        <begin position="185"/>
        <end position="230"/>
    </location>
</feature>
<feature type="region of interest" description="Disordered" evidence="1">
    <location>
        <begin position="2041"/>
        <end position="2071"/>
    </location>
</feature>
<feature type="compositionally biased region" description="Low complexity" evidence="1">
    <location>
        <begin position="186"/>
        <end position="210"/>
    </location>
</feature>
<feature type="compositionally biased region" description="Low complexity" evidence="1">
    <location>
        <begin position="733"/>
        <end position="745"/>
    </location>
</feature>
<dbReference type="eggNOG" id="KOG1938">
    <property type="taxonomic scope" value="Eukaryota"/>
</dbReference>
<feature type="region of interest" description="Disordered" evidence="1">
    <location>
        <begin position="3002"/>
        <end position="3021"/>
    </location>
</feature>
<feature type="region of interest" description="Disordered" evidence="1">
    <location>
        <begin position="3287"/>
        <end position="3329"/>
    </location>
</feature>
<protein>
    <recommendedName>
        <fullName evidence="5">ER-trafficking TRAPP I complex 85 kDa subunit</fullName>
    </recommendedName>
</protein>
<feature type="region of interest" description="Disordered" evidence="1">
    <location>
        <begin position="2699"/>
        <end position="2748"/>
    </location>
</feature>
<reference evidence="4" key="3">
    <citation type="journal article" date="2012" name="PLoS Pathog.">
        <title>Comparative genomics of the apicomplexan parasites Toxoplasma gondii and Neospora caninum: Coccidia differing in host range and transmission strategy.</title>
        <authorList>
            <person name="Reid A.J."/>
            <person name="Vermont S.J."/>
            <person name="Cotton J.A."/>
            <person name="Harris D."/>
            <person name="Hill-Cawthorne G.A."/>
            <person name="Konen-Waisman S."/>
            <person name="Latham S.M."/>
            <person name="Mourier T."/>
            <person name="Norton R."/>
            <person name="Quail M.A."/>
            <person name="Sanders M."/>
            <person name="Shanmugam D."/>
            <person name="Sohal A."/>
            <person name="Wasmuth J.D."/>
            <person name="Brunk B."/>
            <person name="Grigg M.E."/>
            <person name="Howard J.C."/>
            <person name="Parkinson J."/>
            <person name="Roos D.S."/>
            <person name="Trees A.J."/>
            <person name="Berriman M."/>
            <person name="Pain A."/>
            <person name="Wastling J.M."/>
        </authorList>
    </citation>
    <scope>NUCLEOTIDE SEQUENCE [LARGE SCALE GENOMIC DNA]</scope>
    <source>
        <strain evidence="4">Liverpool</strain>
    </source>
</reference>
<feature type="region of interest" description="Disordered" evidence="1">
    <location>
        <begin position="2468"/>
        <end position="2495"/>
    </location>
</feature>
<feature type="compositionally biased region" description="Basic and acidic residues" evidence="1">
    <location>
        <begin position="1878"/>
        <end position="1892"/>
    </location>
</feature>
<feature type="region of interest" description="Disordered" evidence="1">
    <location>
        <begin position="533"/>
        <end position="596"/>
    </location>
</feature>
<feature type="region of interest" description="Disordered" evidence="1">
    <location>
        <begin position="2633"/>
        <end position="2678"/>
    </location>
</feature>
<feature type="compositionally biased region" description="Polar residues" evidence="1">
    <location>
        <begin position="1439"/>
        <end position="1456"/>
    </location>
</feature>
<feature type="compositionally biased region" description="Basic and acidic residues" evidence="1">
    <location>
        <begin position="1640"/>
        <end position="1666"/>
    </location>
</feature>
<feature type="compositionally biased region" description="Low complexity" evidence="1">
    <location>
        <begin position="2963"/>
        <end position="2974"/>
    </location>
</feature>
<dbReference type="Proteomes" id="UP000007494">
    <property type="component" value="Chromosome X"/>
</dbReference>
<dbReference type="PANTHER" id="PTHR12975:SF6">
    <property type="entry name" value="TRAFFICKING PROTEIN PARTICLE COMPLEX SUBUNIT 8"/>
    <property type="match status" value="1"/>
</dbReference>
<feature type="region of interest" description="Disordered" evidence="1">
    <location>
        <begin position="1623"/>
        <end position="1707"/>
    </location>
</feature>
<evidence type="ECO:0000313" key="2">
    <source>
        <dbReference type="EMBL" id="CBZ54750.1"/>
    </source>
</evidence>
<dbReference type="EMBL" id="FR823391">
    <property type="protein sequence ID" value="CBZ54750.1"/>
    <property type="molecule type" value="Genomic_DNA"/>
</dbReference>
<reference evidence="2" key="1">
    <citation type="submission" date="2011-02" db="EMBL/GenBank/DDBJ databases">
        <authorList>
            <person name="Aslett M."/>
        </authorList>
    </citation>
    <scope>NUCLEOTIDE SEQUENCE</scope>
    <source>
        <strain evidence="2">Liverpool</strain>
    </source>
</reference>
<feature type="compositionally biased region" description="Low complexity" evidence="1">
    <location>
        <begin position="1134"/>
        <end position="1150"/>
    </location>
</feature>
<dbReference type="RefSeq" id="XP_003884778.1">
    <property type="nucleotide sequence ID" value="XM_003884729.1"/>
</dbReference>
<feature type="region of interest" description="Disordered" evidence="1">
    <location>
        <begin position="2271"/>
        <end position="2299"/>
    </location>
</feature>
<dbReference type="InterPro" id="IPR024420">
    <property type="entry name" value="TRAPP_III_complex_Trs85"/>
</dbReference>
<reference evidence="3" key="4">
    <citation type="journal article" date="2015" name="PLoS ONE">
        <title>Comprehensive Evaluation of Toxoplasma gondii VEG and Neospora caninum LIV Genomes with Tachyzoite Stage Transcriptome and Proteome Defines Novel Transcript Features.</title>
        <authorList>
            <person name="Ramaprasad A."/>
            <person name="Mourier T."/>
            <person name="Naeem R."/>
            <person name="Malas T.B."/>
            <person name="Moussa E."/>
            <person name="Panigrahi A."/>
            <person name="Vermont S.J."/>
            <person name="Otto T.D."/>
            <person name="Wastling J."/>
            <person name="Pain A."/>
        </authorList>
    </citation>
    <scope>NUCLEOTIDE SEQUENCE</scope>
    <source>
        <strain evidence="3">Liverpool</strain>
    </source>
</reference>
<dbReference type="PANTHER" id="PTHR12975">
    <property type="entry name" value="TRANSPORT PROTEIN TRAPP"/>
    <property type="match status" value="1"/>
</dbReference>
<dbReference type="Pfam" id="PF12739">
    <property type="entry name" value="TRAPPC-Trs85"/>
    <property type="match status" value="3"/>
</dbReference>
<feature type="compositionally biased region" description="Low complexity" evidence="1">
    <location>
        <begin position="1624"/>
        <end position="1637"/>
    </location>
</feature>
<dbReference type="GO" id="GO:1990072">
    <property type="term" value="C:TRAPPIII protein complex"/>
    <property type="evidence" value="ECO:0007669"/>
    <property type="project" value="TreeGrafter"/>
</dbReference>
<feature type="compositionally biased region" description="Basic and acidic residues" evidence="1">
    <location>
        <begin position="546"/>
        <end position="567"/>
    </location>
</feature>